<dbReference type="Pfam" id="PF20231">
    <property type="entry name" value="DUF6589"/>
    <property type="match status" value="1"/>
</dbReference>
<evidence type="ECO:0000256" key="1">
    <source>
        <dbReference type="SAM" id="MobiDB-lite"/>
    </source>
</evidence>
<dbReference type="OrthoDB" id="3033641at2759"/>
<gene>
    <name evidence="3" type="ORF">CVT24_001360</name>
</gene>
<name>A0A409WS63_9AGAR</name>
<accession>A0A409WS63</accession>
<keyword evidence="4" id="KW-1185">Reference proteome</keyword>
<feature type="compositionally biased region" description="Polar residues" evidence="1">
    <location>
        <begin position="781"/>
        <end position="790"/>
    </location>
</feature>
<evidence type="ECO:0000313" key="4">
    <source>
        <dbReference type="Proteomes" id="UP000284842"/>
    </source>
</evidence>
<proteinExistence type="predicted"/>
<organism evidence="3 4">
    <name type="scientific">Panaeolus cyanescens</name>
    <dbReference type="NCBI Taxonomy" id="181874"/>
    <lineage>
        <taxon>Eukaryota</taxon>
        <taxon>Fungi</taxon>
        <taxon>Dikarya</taxon>
        <taxon>Basidiomycota</taxon>
        <taxon>Agaricomycotina</taxon>
        <taxon>Agaricomycetes</taxon>
        <taxon>Agaricomycetidae</taxon>
        <taxon>Agaricales</taxon>
        <taxon>Agaricineae</taxon>
        <taxon>Galeropsidaceae</taxon>
        <taxon>Panaeolus</taxon>
    </lineage>
</organism>
<dbReference type="STRING" id="181874.A0A409WS63"/>
<feature type="compositionally biased region" description="Basic and acidic residues" evidence="1">
    <location>
        <begin position="767"/>
        <end position="777"/>
    </location>
</feature>
<dbReference type="EMBL" id="NHTK01005290">
    <property type="protein sequence ID" value="PPQ81348.1"/>
    <property type="molecule type" value="Genomic_DNA"/>
</dbReference>
<feature type="region of interest" description="Disordered" evidence="1">
    <location>
        <begin position="759"/>
        <end position="806"/>
    </location>
</feature>
<feature type="domain" description="DUF6589" evidence="2">
    <location>
        <begin position="362"/>
        <end position="675"/>
    </location>
</feature>
<feature type="compositionally biased region" description="Low complexity" evidence="1">
    <location>
        <begin position="45"/>
        <end position="66"/>
    </location>
</feature>
<dbReference type="InterPro" id="IPR046496">
    <property type="entry name" value="DUF6589"/>
</dbReference>
<dbReference type="InParanoid" id="A0A409WS63"/>
<dbReference type="AlphaFoldDB" id="A0A409WS63"/>
<evidence type="ECO:0000259" key="2">
    <source>
        <dbReference type="Pfam" id="PF20231"/>
    </source>
</evidence>
<protein>
    <recommendedName>
        <fullName evidence="2">DUF6589 domain-containing protein</fullName>
    </recommendedName>
</protein>
<feature type="region of interest" description="Disordered" evidence="1">
    <location>
        <begin position="1"/>
        <end position="66"/>
    </location>
</feature>
<reference evidence="3 4" key="1">
    <citation type="journal article" date="2018" name="Evol. Lett.">
        <title>Horizontal gene cluster transfer increased hallucinogenic mushroom diversity.</title>
        <authorList>
            <person name="Reynolds H.T."/>
            <person name="Vijayakumar V."/>
            <person name="Gluck-Thaler E."/>
            <person name="Korotkin H.B."/>
            <person name="Matheny P.B."/>
            <person name="Slot J.C."/>
        </authorList>
    </citation>
    <scope>NUCLEOTIDE SEQUENCE [LARGE SCALE GENOMIC DNA]</scope>
    <source>
        <strain evidence="3 4">2629</strain>
    </source>
</reference>
<feature type="compositionally biased region" description="Polar residues" evidence="1">
    <location>
        <begin position="1"/>
        <end position="26"/>
    </location>
</feature>
<dbReference type="Proteomes" id="UP000284842">
    <property type="component" value="Unassembled WGS sequence"/>
</dbReference>
<evidence type="ECO:0000313" key="3">
    <source>
        <dbReference type="EMBL" id="PPQ81348.1"/>
    </source>
</evidence>
<comment type="caution">
    <text evidence="3">The sequence shown here is derived from an EMBL/GenBank/DDBJ whole genome shotgun (WGS) entry which is preliminary data.</text>
</comment>
<sequence>MSTTNNPAGFRDITNTTPAPPRSSSTFKRKKPDENSTPALFSRFSATPAKKSKSSHSTSTTPLTAPSTPIHTHIPFLINHWFPQPHMYHLIGEVTVHGQRTEVVQLDIWRFSLPYVQPCFAPYKTLPIEIVDLLWIKSPDSRIATGTGKSEAHLMYGLDVPCQTIKSFRPAITSFAAQTVESRVVLRKGAHHRLEMLDIGASTLTDIGEGRVRMIAQVRQIELRPVELVRINTLSPLNFARNREARLLPLLKGLLYFAHSAASDLFAYNSHLGEMPSYSTVYQAACQLGQHQKSITYQRGRDPAIIGALQLDNVQNYLKPQELRMGRVAQMNIGIAGVYYELSGVDSSALDVESRRLQIAENRRAGLTVAKLLSWVDGTHLDFIYTSHWLRILVDYVPELAAMKPQVSERFHTQGAKLRLDPMPTKVHSLSTSGKNETYTTEIKDGLVDFLSQIGQKDGGDGLTFQKLNEVKRCLQFHRDPLQSFEVVQPVLALWHTEWTNLSRLYETHQGSSTSRDPSCIGHSACQIGHPLPANVKKVDYHSGSELLEVIIISRILDCWRLRLGCDDLRLYFRKLSETKQLSSFRELELHSSALHAAYSTTRTPWPATDSPSPPSPTIARIPISHRRHAKGDRTLSNSIALMRDGILSMEFSYASAEGDVGRVYELLELLIFTTMSGLEEVHKSGVRGFHLIHSPSNIPGIGYADVGFSFKDLLKDVLSRMSSDAADDLPPQRFTLDLDLTIAVRSVIQTLEGASNILTGENARTPPEKHSIECEPPHPSSVSSTNPSPGASKGQVTPAAARKNVKNKGPRVLEDLVGLNSIFKFDLKEWDGRRAVSFVAVQVGHRDIAQFSSFQPRPSHGLAHRYYHNQAHPLVTTAVLLLLNSLIVGGKHQKKYLLNWLQLRPSCESFVTSGEALNAQQCRTLLYLDFTKPPPTNDALSAKMRRELVKLLQAGEGAFAAGKNIFDVILTLPP</sequence>